<dbReference type="InterPro" id="IPR019870">
    <property type="entry name" value="Se_metab_YedF"/>
</dbReference>
<feature type="domain" description="UPF0033" evidence="2">
    <location>
        <begin position="5"/>
        <end position="29"/>
    </location>
</feature>
<dbReference type="PANTHER" id="PTHR33279:SF6">
    <property type="entry name" value="SULFUR CARRIER PROTEIN YEDF-RELATED"/>
    <property type="match status" value="1"/>
</dbReference>
<dbReference type="InterPro" id="IPR036868">
    <property type="entry name" value="TusA-like_sf"/>
</dbReference>
<dbReference type="CDD" id="cd03421">
    <property type="entry name" value="SirA_like_N"/>
    <property type="match status" value="1"/>
</dbReference>
<name>A0A975GAG1_9THEO</name>
<dbReference type="AlphaFoldDB" id="A0A975GAG1"/>
<dbReference type="SUPFAM" id="SSF64307">
    <property type="entry name" value="SirA-like"/>
    <property type="match status" value="1"/>
</dbReference>
<dbReference type="PANTHER" id="PTHR33279">
    <property type="entry name" value="SULFUR CARRIER PROTEIN YEDF-RELATED"/>
    <property type="match status" value="1"/>
</dbReference>
<accession>A0A975GAG1</accession>
<dbReference type="Proteomes" id="UP000671913">
    <property type="component" value="Chromosome"/>
</dbReference>
<dbReference type="InterPro" id="IPR027396">
    <property type="entry name" value="DsrEFH-like"/>
</dbReference>
<reference evidence="3" key="1">
    <citation type="submission" date="2020-08" db="EMBL/GenBank/DDBJ databases">
        <title>Genomic insights into the carbon and energy metabolism of the first obligate autotrophic acetogenic bacterium Aceticella autotrophica gen. nov., sp. nov.</title>
        <authorList>
            <person name="Toshchakov S.V."/>
            <person name="Elcheninov A.G."/>
            <person name="Kublanov I.V."/>
            <person name="Frolov E.N."/>
            <person name="Lebedinsky A.V."/>
        </authorList>
    </citation>
    <scope>NUCLEOTIDE SEQUENCE</scope>
    <source>
        <strain evidence="3">3443-3Ac</strain>
    </source>
</reference>
<dbReference type="SUPFAM" id="SSF75169">
    <property type="entry name" value="DsrEFH-like"/>
    <property type="match status" value="1"/>
</dbReference>
<evidence type="ECO:0000256" key="1">
    <source>
        <dbReference type="ARBA" id="ARBA00008984"/>
    </source>
</evidence>
<comment type="similarity">
    <text evidence="1">Belongs to the sulfur carrier protein TusA family.</text>
</comment>
<dbReference type="InterPro" id="IPR001455">
    <property type="entry name" value="TusA-like"/>
</dbReference>
<gene>
    <name evidence="3" type="primary">yedF</name>
    <name evidence="3" type="ORF">ACETAC_11085</name>
</gene>
<organism evidence="3 4">
    <name type="scientific">Aceticella autotrophica</name>
    <dbReference type="NCBI Taxonomy" id="2755338"/>
    <lineage>
        <taxon>Bacteria</taxon>
        <taxon>Bacillati</taxon>
        <taxon>Bacillota</taxon>
        <taxon>Clostridia</taxon>
        <taxon>Thermoanaerobacterales</taxon>
        <taxon>Thermoanaerobacteraceae</taxon>
        <taxon>Aceticella</taxon>
    </lineage>
</organism>
<dbReference type="NCBIfam" id="TIGR03527">
    <property type="entry name" value="selenium_YedF"/>
    <property type="match status" value="1"/>
</dbReference>
<sequence>MDNTVDARGKTCPIPVIMTKKALEQILEGTLNVIVDNEVSKENVVKFAKSSGCDVSVKEEGKEYHINIYKNKQNLQQKKDSYNIAIMSDRFGEGDEKLGKLLMKSFIISLKEQSRLPESIIFVNSGIFLTTCGSEVIDDLKELNHMGVEIISCGTCLDYYGLKEKLEIGSISNMYTIAEKITQIRTIKI</sequence>
<evidence type="ECO:0000259" key="2">
    <source>
        <dbReference type="PROSITE" id="PS01148"/>
    </source>
</evidence>
<dbReference type="Gene3D" id="3.30.110.40">
    <property type="entry name" value="TusA-like domain"/>
    <property type="match status" value="1"/>
</dbReference>
<dbReference type="PROSITE" id="PS01148">
    <property type="entry name" value="UPF0033"/>
    <property type="match status" value="1"/>
</dbReference>
<dbReference type="Pfam" id="PF02635">
    <property type="entry name" value="DsrE"/>
    <property type="match status" value="1"/>
</dbReference>
<dbReference type="EMBL" id="CP060096">
    <property type="protein sequence ID" value="QSZ27353.1"/>
    <property type="molecule type" value="Genomic_DNA"/>
</dbReference>
<dbReference type="RefSeq" id="WP_284680047.1">
    <property type="nucleotide sequence ID" value="NZ_CP060096.1"/>
</dbReference>
<evidence type="ECO:0000313" key="3">
    <source>
        <dbReference type="EMBL" id="QSZ27353.1"/>
    </source>
</evidence>
<dbReference type="InterPro" id="IPR003787">
    <property type="entry name" value="Sulphur_relay_DsrE/F-like"/>
</dbReference>
<protein>
    <submittedName>
        <fullName evidence="3">Sulfurtransferase-like selenium metabolism protein YedF</fullName>
    </submittedName>
</protein>
<evidence type="ECO:0000313" key="4">
    <source>
        <dbReference type="Proteomes" id="UP000671913"/>
    </source>
</evidence>
<keyword evidence="4" id="KW-1185">Reference proteome</keyword>
<dbReference type="KEGG" id="aaut:ACETAC_11085"/>
<dbReference type="Pfam" id="PF01206">
    <property type="entry name" value="TusA"/>
    <property type="match status" value="1"/>
</dbReference>
<proteinExistence type="inferred from homology"/>